<keyword evidence="2" id="KW-0694">RNA-binding</keyword>
<feature type="compositionally biased region" description="Polar residues" evidence="3">
    <location>
        <begin position="340"/>
        <end position="359"/>
    </location>
</feature>
<organism evidence="5 6">
    <name type="scientific">Kingdonia uniflora</name>
    <dbReference type="NCBI Taxonomy" id="39325"/>
    <lineage>
        <taxon>Eukaryota</taxon>
        <taxon>Viridiplantae</taxon>
        <taxon>Streptophyta</taxon>
        <taxon>Embryophyta</taxon>
        <taxon>Tracheophyta</taxon>
        <taxon>Spermatophyta</taxon>
        <taxon>Magnoliopsida</taxon>
        <taxon>Ranunculales</taxon>
        <taxon>Circaeasteraceae</taxon>
        <taxon>Kingdonia</taxon>
    </lineage>
</organism>
<feature type="compositionally biased region" description="Polar residues" evidence="3">
    <location>
        <begin position="413"/>
        <end position="422"/>
    </location>
</feature>
<evidence type="ECO:0000259" key="4">
    <source>
        <dbReference type="SMART" id="SM00322"/>
    </source>
</evidence>
<dbReference type="CDD" id="cd00105">
    <property type="entry name" value="KH-I"/>
    <property type="match status" value="1"/>
</dbReference>
<dbReference type="AlphaFoldDB" id="A0A7J7N0N4"/>
<dbReference type="SMART" id="SM00322">
    <property type="entry name" value="KH"/>
    <property type="match status" value="2"/>
</dbReference>
<feature type="region of interest" description="Disordered" evidence="3">
    <location>
        <begin position="57"/>
        <end position="113"/>
    </location>
</feature>
<dbReference type="Pfam" id="PF00013">
    <property type="entry name" value="KH_1"/>
    <property type="match status" value="2"/>
</dbReference>
<dbReference type="GO" id="GO:0003723">
    <property type="term" value="F:RNA binding"/>
    <property type="evidence" value="ECO:0007669"/>
    <property type="project" value="UniProtKB-UniRule"/>
</dbReference>
<feature type="compositionally biased region" description="Acidic residues" evidence="3">
    <location>
        <begin position="1"/>
        <end position="11"/>
    </location>
</feature>
<feature type="compositionally biased region" description="Low complexity" evidence="3">
    <location>
        <begin position="394"/>
        <end position="411"/>
    </location>
</feature>
<feature type="compositionally biased region" description="Low complexity" evidence="3">
    <location>
        <begin position="282"/>
        <end position="293"/>
    </location>
</feature>
<feature type="domain" description="K Homology" evidence="4">
    <location>
        <begin position="117"/>
        <end position="190"/>
    </location>
</feature>
<dbReference type="Proteomes" id="UP000541444">
    <property type="component" value="Unassembled WGS sequence"/>
</dbReference>
<feature type="domain" description="K Homology" evidence="4">
    <location>
        <begin position="207"/>
        <end position="281"/>
    </location>
</feature>
<evidence type="ECO:0000313" key="6">
    <source>
        <dbReference type="Proteomes" id="UP000541444"/>
    </source>
</evidence>
<dbReference type="Gene3D" id="3.30.1370.10">
    <property type="entry name" value="K Homology domain, type 1"/>
    <property type="match status" value="2"/>
</dbReference>
<dbReference type="PANTHER" id="PTHR10288">
    <property type="entry name" value="KH DOMAIN CONTAINING RNA BINDING PROTEIN"/>
    <property type="match status" value="1"/>
</dbReference>
<keyword evidence="1" id="KW-0677">Repeat</keyword>
<dbReference type="OrthoDB" id="5204190at2759"/>
<proteinExistence type="predicted"/>
<feature type="region of interest" description="Disordered" evidence="3">
    <location>
        <begin position="1"/>
        <end position="40"/>
    </location>
</feature>
<feature type="compositionally biased region" description="Polar residues" evidence="3">
    <location>
        <begin position="91"/>
        <end position="113"/>
    </location>
</feature>
<feature type="compositionally biased region" description="Low complexity" evidence="3">
    <location>
        <begin position="307"/>
        <end position="324"/>
    </location>
</feature>
<feature type="compositionally biased region" description="Low complexity" evidence="3">
    <location>
        <begin position="15"/>
        <end position="26"/>
    </location>
</feature>
<evidence type="ECO:0000256" key="3">
    <source>
        <dbReference type="SAM" id="MobiDB-lite"/>
    </source>
</evidence>
<evidence type="ECO:0000256" key="1">
    <source>
        <dbReference type="ARBA" id="ARBA00022737"/>
    </source>
</evidence>
<reference evidence="5 6" key="1">
    <citation type="journal article" date="2020" name="IScience">
        <title>Genome Sequencing of the Endangered Kingdonia uniflora (Circaeasteraceae, Ranunculales) Reveals Potential Mechanisms of Evolutionary Specialization.</title>
        <authorList>
            <person name="Sun Y."/>
            <person name="Deng T."/>
            <person name="Zhang A."/>
            <person name="Moore M.J."/>
            <person name="Landis J.B."/>
            <person name="Lin N."/>
            <person name="Zhang H."/>
            <person name="Zhang X."/>
            <person name="Huang J."/>
            <person name="Zhang X."/>
            <person name="Sun H."/>
            <person name="Wang H."/>
        </authorList>
    </citation>
    <scope>NUCLEOTIDE SEQUENCE [LARGE SCALE GENOMIC DNA]</scope>
    <source>
        <strain evidence="5">TB1705</strain>
        <tissue evidence="5">Leaf</tissue>
    </source>
</reference>
<keyword evidence="6" id="KW-1185">Reference proteome</keyword>
<dbReference type="InterPro" id="IPR004087">
    <property type="entry name" value="KH_dom"/>
</dbReference>
<dbReference type="SUPFAM" id="SSF54791">
    <property type="entry name" value="Eukaryotic type KH-domain (KH-domain type I)"/>
    <property type="match status" value="2"/>
</dbReference>
<feature type="compositionally biased region" description="Basic and acidic residues" evidence="3">
    <location>
        <begin position="60"/>
        <end position="71"/>
    </location>
</feature>
<evidence type="ECO:0000313" key="5">
    <source>
        <dbReference type="EMBL" id="KAF6160580.1"/>
    </source>
</evidence>
<dbReference type="PROSITE" id="PS50084">
    <property type="entry name" value="KH_TYPE_1"/>
    <property type="match status" value="2"/>
</dbReference>
<dbReference type="InterPro" id="IPR036612">
    <property type="entry name" value="KH_dom_type_1_sf"/>
</dbReference>
<comment type="caution">
    <text evidence="5">The sequence shown here is derived from an EMBL/GenBank/DDBJ whole genome shotgun (WGS) entry which is preliminary data.</text>
</comment>
<feature type="region of interest" description="Disordered" evidence="3">
    <location>
        <begin position="378"/>
        <end position="537"/>
    </location>
</feature>
<protein>
    <recommendedName>
        <fullName evidence="4">K Homology domain-containing protein</fullName>
    </recommendedName>
</protein>
<sequence length="559" mass="60043">MGVEGNGEEETQQVTTTTTTATTTTTPELESIGVGGGKRKLDDIQIAKQKAQEMIARIVNDADSKRPRLDDPTSPSSDQYPPPTSDAGQKPSIQLTDNSEAGSGTYNAQSGSYYGFQSTSKRIEIPNGKVGVIIGRGGENIKYIQTQSGAKVQIIKDADVDPYSQTRDVELTGTSDQISIAEQLIKDVMAKADAQGSGPSAPNVPHGSEQFIMKVPNEKVALIIGKGGESIKNMQSRSGARIQIIPLHLPPGDTSTERTAYINGSPDQIESAKALLNEVISGNRPRNPTGPNNYMQQSYRPPANWAQPPVQQPGYGYQQSGTYPTPAPVPAPAPSYYGNYPQQQSGWDHSNSSAPTQAPQQNTEYNYYRQQGQNETGTAQTNINYGYGQPPPVGNNNYNQGYSQQPQNYGQDAPSQGPQYDQQKPYMSVPPSGSQLDGMTPSQTYGSQPTTQTPPAYSATYNQPQTVPLSGYGNSQGYMGPPQSAQVPPQQGYEQTVYSQSAQVPPQQGYDQTAYSQSAQAPPPTSQQPVYGGDWYPQQVAPAQSSYVQGTTAPAYGQQ</sequence>
<accession>A0A7J7N0N4</accession>
<gene>
    <name evidence="5" type="ORF">GIB67_019520</name>
</gene>
<dbReference type="EMBL" id="JACGCM010001161">
    <property type="protein sequence ID" value="KAF6160580.1"/>
    <property type="molecule type" value="Genomic_DNA"/>
</dbReference>
<feature type="region of interest" description="Disordered" evidence="3">
    <location>
        <begin position="281"/>
        <end position="359"/>
    </location>
</feature>
<name>A0A7J7N0N4_9MAGN</name>
<feature type="compositionally biased region" description="Polar residues" evidence="3">
    <location>
        <begin position="431"/>
        <end position="511"/>
    </location>
</feature>
<evidence type="ECO:0000256" key="2">
    <source>
        <dbReference type="PROSITE-ProRule" id="PRU00117"/>
    </source>
</evidence>
<dbReference type="InterPro" id="IPR004088">
    <property type="entry name" value="KH_dom_type_1"/>
</dbReference>